<keyword evidence="3" id="KW-1185">Reference proteome</keyword>
<gene>
    <name evidence="2" type="ORF">ACFQ0S_09280</name>
</gene>
<name>A0ABW3J318_9FLAO</name>
<feature type="compositionally biased region" description="Polar residues" evidence="1">
    <location>
        <begin position="295"/>
        <end position="323"/>
    </location>
</feature>
<evidence type="ECO:0008006" key="4">
    <source>
        <dbReference type="Google" id="ProtNLM"/>
    </source>
</evidence>
<comment type="caution">
    <text evidence="2">The sequence shown here is derived from an EMBL/GenBank/DDBJ whole genome shotgun (WGS) entry which is preliminary data.</text>
</comment>
<protein>
    <recommendedName>
        <fullName evidence="4">DUF3300 domain-containing protein</fullName>
    </recommendedName>
</protein>
<feature type="region of interest" description="Disordered" evidence="1">
    <location>
        <begin position="259"/>
        <end position="329"/>
    </location>
</feature>
<organism evidence="2 3">
    <name type="scientific">Flavobacterium myungsuense</name>
    <dbReference type="NCBI Taxonomy" id="651823"/>
    <lineage>
        <taxon>Bacteria</taxon>
        <taxon>Pseudomonadati</taxon>
        <taxon>Bacteroidota</taxon>
        <taxon>Flavobacteriia</taxon>
        <taxon>Flavobacteriales</taxon>
        <taxon>Flavobacteriaceae</taxon>
        <taxon>Flavobacterium</taxon>
    </lineage>
</organism>
<dbReference type="RefSeq" id="WP_379755772.1">
    <property type="nucleotide sequence ID" value="NZ_JBHSYB010000024.1"/>
</dbReference>
<dbReference type="Proteomes" id="UP001597051">
    <property type="component" value="Unassembled WGS sequence"/>
</dbReference>
<sequence>MRNHFLSFIFVSISFISSALFSQNEKDPVALGLPGDNLNLYAVLDIFQKSPTLEEFEKSINNKNTNINNLDLNNDKLVDYIKVIDYKEGNNHSIVLQVAIDAKENQDVAVIEIHKDMKDKILIQIIGDEDLYGKNYIVVPTIHKEVIGTPNPGYIEVENEVYYVNDWPIVVHLFSPLYTVYFSQWYWGFYPTYWAPWAPVYYYNYWGYHHHYYTNHYYRRLPDRSFYNNYYYQNSRRSTSQTVNQNRISGVFNGTYEGRVYRKPETPRTRTQNEVPINRNVSPSTRTTVPSSRSQKTNIPSTRQSKSNVPNTRTTPPSSTGRNENTRRR</sequence>
<feature type="compositionally biased region" description="Basic and acidic residues" evidence="1">
    <location>
        <begin position="259"/>
        <end position="268"/>
    </location>
</feature>
<evidence type="ECO:0000313" key="3">
    <source>
        <dbReference type="Proteomes" id="UP001597051"/>
    </source>
</evidence>
<evidence type="ECO:0000313" key="2">
    <source>
        <dbReference type="EMBL" id="MFD0984664.1"/>
    </source>
</evidence>
<evidence type="ECO:0000256" key="1">
    <source>
        <dbReference type="SAM" id="MobiDB-lite"/>
    </source>
</evidence>
<reference evidence="3" key="1">
    <citation type="journal article" date="2019" name="Int. J. Syst. Evol. Microbiol.">
        <title>The Global Catalogue of Microorganisms (GCM) 10K type strain sequencing project: providing services to taxonomists for standard genome sequencing and annotation.</title>
        <authorList>
            <consortium name="The Broad Institute Genomics Platform"/>
            <consortium name="The Broad Institute Genome Sequencing Center for Infectious Disease"/>
            <person name="Wu L."/>
            <person name="Ma J."/>
        </authorList>
    </citation>
    <scope>NUCLEOTIDE SEQUENCE [LARGE SCALE GENOMIC DNA]</scope>
    <source>
        <strain evidence="3">CECT 7649</strain>
    </source>
</reference>
<dbReference type="EMBL" id="JBHTIZ010000023">
    <property type="protein sequence ID" value="MFD0984664.1"/>
    <property type="molecule type" value="Genomic_DNA"/>
</dbReference>
<feature type="compositionally biased region" description="Low complexity" evidence="1">
    <location>
        <begin position="281"/>
        <end position="294"/>
    </location>
</feature>
<proteinExistence type="predicted"/>
<accession>A0ABW3J318</accession>